<dbReference type="PANTHER" id="PTHR30309">
    <property type="entry name" value="INNER MEMBRANE PROTEIN YGIH"/>
    <property type="match status" value="1"/>
</dbReference>
<dbReference type="GO" id="GO:0008654">
    <property type="term" value="P:phospholipid biosynthetic process"/>
    <property type="evidence" value="ECO:0007669"/>
    <property type="project" value="UniProtKB-UniRule"/>
</dbReference>
<keyword evidence="1 10" id="KW-1003">Cell membrane</keyword>
<evidence type="ECO:0000313" key="11">
    <source>
        <dbReference type="EMBL" id="VFJ89726.1"/>
    </source>
</evidence>
<keyword evidence="3 10" id="KW-0808">Transferase</keyword>
<evidence type="ECO:0000256" key="8">
    <source>
        <dbReference type="ARBA" id="ARBA00023209"/>
    </source>
</evidence>
<sequence length="203" mass="21256">MAISITLITISSVIVAYLIGSIPSAVVVSYLMGLPDPRANGSGNPGATNVLRLSGKKAAAITLLGDVLKGFVPVLLVRSYLDSPFIVAAVALAAFLGHIFPISLRFRGGKGVSTALGVIAAITWPTALIALATWLSTVAAFRYSSLAALITALLAPIYTGFLTSNLIYTSAIGIIALLIIWRHRSNIRKLIAGTETKIGQKVR</sequence>
<keyword evidence="7 10" id="KW-0472">Membrane</keyword>
<dbReference type="HAMAP" id="MF_01043">
    <property type="entry name" value="PlsY"/>
    <property type="match status" value="1"/>
</dbReference>
<keyword evidence="5 10" id="KW-1133">Transmembrane helix</keyword>
<evidence type="ECO:0000256" key="7">
    <source>
        <dbReference type="ARBA" id="ARBA00023136"/>
    </source>
</evidence>
<dbReference type="InterPro" id="IPR003811">
    <property type="entry name" value="G3P_acylTferase_PlsY"/>
</dbReference>
<feature type="transmembrane region" description="Helical" evidence="10">
    <location>
        <begin position="85"/>
        <end position="104"/>
    </location>
</feature>
<keyword evidence="8 10" id="KW-0594">Phospholipid biosynthesis</keyword>
<reference evidence="11" key="1">
    <citation type="submission" date="2019-02" db="EMBL/GenBank/DDBJ databases">
        <authorList>
            <person name="Gruber-Vodicka R. H."/>
            <person name="Seah K. B. B."/>
        </authorList>
    </citation>
    <scope>NUCLEOTIDE SEQUENCE</scope>
    <source>
        <strain evidence="11">BECK_M6</strain>
    </source>
</reference>
<evidence type="ECO:0000256" key="3">
    <source>
        <dbReference type="ARBA" id="ARBA00022679"/>
    </source>
</evidence>
<organism evidence="11">
    <name type="scientific">Candidatus Kentrum sp. LFY</name>
    <dbReference type="NCBI Taxonomy" id="2126342"/>
    <lineage>
        <taxon>Bacteria</taxon>
        <taxon>Pseudomonadati</taxon>
        <taxon>Pseudomonadota</taxon>
        <taxon>Gammaproteobacteria</taxon>
        <taxon>Candidatus Kentrum</taxon>
    </lineage>
</organism>
<evidence type="ECO:0000256" key="5">
    <source>
        <dbReference type="ARBA" id="ARBA00022989"/>
    </source>
</evidence>
<dbReference type="EMBL" id="CAADFH010000008">
    <property type="protein sequence ID" value="VFJ89726.1"/>
    <property type="molecule type" value="Genomic_DNA"/>
</dbReference>
<keyword evidence="6 10" id="KW-0443">Lipid metabolism</keyword>
<dbReference type="NCBIfam" id="TIGR00023">
    <property type="entry name" value="glycerol-3-phosphate 1-O-acyltransferase PlsY"/>
    <property type="match status" value="1"/>
</dbReference>
<dbReference type="GO" id="GO:0043772">
    <property type="term" value="F:acyl-phosphate glycerol-3-phosphate acyltransferase activity"/>
    <property type="evidence" value="ECO:0007669"/>
    <property type="project" value="UniProtKB-UniRule"/>
</dbReference>
<feature type="transmembrane region" description="Helical" evidence="10">
    <location>
        <begin position="157"/>
        <end position="181"/>
    </location>
</feature>
<comment type="subunit">
    <text evidence="10">Probably interacts with PlsX.</text>
</comment>
<comment type="catalytic activity">
    <reaction evidence="10">
        <text>an acyl phosphate + sn-glycerol 3-phosphate = a 1-acyl-sn-glycero-3-phosphate + phosphate</text>
        <dbReference type="Rhea" id="RHEA:34075"/>
        <dbReference type="ChEBI" id="CHEBI:43474"/>
        <dbReference type="ChEBI" id="CHEBI:57597"/>
        <dbReference type="ChEBI" id="CHEBI:57970"/>
        <dbReference type="ChEBI" id="CHEBI:59918"/>
        <dbReference type="EC" id="2.3.1.275"/>
    </reaction>
</comment>
<keyword evidence="4 10" id="KW-0812">Transmembrane</keyword>
<dbReference type="AlphaFoldDB" id="A0A450UC28"/>
<keyword evidence="9 10" id="KW-1208">Phospholipid metabolism</keyword>
<evidence type="ECO:0000256" key="10">
    <source>
        <dbReference type="HAMAP-Rule" id="MF_01043"/>
    </source>
</evidence>
<dbReference type="EC" id="2.3.1.275" evidence="10"/>
<proteinExistence type="inferred from homology"/>
<evidence type="ECO:0000256" key="4">
    <source>
        <dbReference type="ARBA" id="ARBA00022692"/>
    </source>
</evidence>
<dbReference type="Pfam" id="PF02660">
    <property type="entry name" value="G3P_acyltransf"/>
    <property type="match status" value="1"/>
</dbReference>
<feature type="transmembrane region" description="Helical" evidence="10">
    <location>
        <begin position="116"/>
        <end position="137"/>
    </location>
</feature>
<dbReference type="PANTHER" id="PTHR30309:SF0">
    <property type="entry name" value="GLYCEROL-3-PHOSPHATE ACYLTRANSFERASE-RELATED"/>
    <property type="match status" value="1"/>
</dbReference>
<name>A0A450UC28_9GAMM</name>
<dbReference type="UniPathway" id="UPA00085"/>
<accession>A0A450UC28</accession>
<protein>
    <recommendedName>
        <fullName evidence="10">Glycerol-3-phosphate acyltransferase</fullName>
    </recommendedName>
    <alternativeName>
        <fullName evidence="10">Acyl-PO4 G3P acyltransferase</fullName>
    </alternativeName>
    <alternativeName>
        <fullName evidence="10">Acyl-phosphate--glycerol-3-phosphate acyltransferase</fullName>
    </alternativeName>
    <alternativeName>
        <fullName evidence="10">G3P acyltransferase</fullName>
        <shortName evidence="10">GPAT</shortName>
        <ecNumber evidence="10">2.3.1.275</ecNumber>
    </alternativeName>
    <alternativeName>
        <fullName evidence="10">Lysophosphatidic acid synthase</fullName>
        <shortName evidence="10">LPA synthase</shortName>
    </alternativeName>
</protein>
<evidence type="ECO:0000256" key="6">
    <source>
        <dbReference type="ARBA" id="ARBA00023098"/>
    </source>
</evidence>
<keyword evidence="2 10" id="KW-0444">Lipid biosynthesis</keyword>
<dbReference type="GO" id="GO:0005886">
    <property type="term" value="C:plasma membrane"/>
    <property type="evidence" value="ECO:0007669"/>
    <property type="project" value="UniProtKB-SubCell"/>
</dbReference>
<gene>
    <name evidence="10" type="primary">plsY</name>
    <name evidence="11" type="ORF">BECKLFY1418A_GA0070994_100857</name>
</gene>
<evidence type="ECO:0000256" key="9">
    <source>
        <dbReference type="ARBA" id="ARBA00023264"/>
    </source>
</evidence>
<evidence type="ECO:0000256" key="2">
    <source>
        <dbReference type="ARBA" id="ARBA00022516"/>
    </source>
</evidence>
<comment type="pathway">
    <text evidence="10">Lipid metabolism; phospholipid metabolism.</text>
</comment>
<evidence type="ECO:0000256" key="1">
    <source>
        <dbReference type="ARBA" id="ARBA00022475"/>
    </source>
</evidence>
<comment type="subcellular location">
    <subcellularLocation>
        <location evidence="10">Cell membrane</location>
        <topology evidence="10">Multi-pass membrane protein</topology>
    </subcellularLocation>
</comment>
<comment type="function">
    <text evidence="10">Catalyzes the transfer of an acyl group from acyl-phosphate (acyl-PO(4)) to glycerol-3-phosphate (G3P) to form lysophosphatidic acid (LPA). This enzyme utilizes acyl-phosphate as fatty acyl donor, but not acyl-CoA or acyl-ACP.</text>
</comment>
<comment type="similarity">
    <text evidence="10">Belongs to the PlsY family.</text>
</comment>
<keyword evidence="11" id="KW-0012">Acyltransferase</keyword>
<feature type="transmembrane region" description="Helical" evidence="10">
    <location>
        <begin position="7"/>
        <end position="32"/>
    </location>
</feature>
<dbReference type="SMART" id="SM01207">
    <property type="entry name" value="G3P_acyltransf"/>
    <property type="match status" value="1"/>
</dbReference>